<evidence type="ECO:0000256" key="5">
    <source>
        <dbReference type="ARBA" id="ARBA00023136"/>
    </source>
</evidence>
<evidence type="ECO:0000256" key="4">
    <source>
        <dbReference type="ARBA" id="ARBA00022989"/>
    </source>
</evidence>
<feature type="transmembrane region" description="Helical" evidence="6">
    <location>
        <begin position="345"/>
        <end position="370"/>
    </location>
</feature>
<dbReference type="GO" id="GO:0022857">
    <property type="term" value="F:transmembrane transporter activity"/>
    <property type="evidence" value="ECO:0007669"/>
    <property type="project" value="InterPro"/>
</dbReference>
<proteinExistence type="predicted"/>
<feature type="transmembrane region" description="Helical" evidence="6">
    <location>
        <begin position="214"/>
        <end position="236"/>
    </location>
</feature>
<sequence>MIKESALIRSARNGHLLVFARGVSDFGAFLNMVALSTYVYWLSQSVVYVSVFLACRVVGGIVASLFGTALFRRYAGRSTLVGLDLCRALLLSPLIFLVPAHQLNILPFIAFGIGLCNSLFAIGLNSQLPIWVAPDQRVSTNAWLTSAAAAGAVFGSLISGLLIAGWGFEAVFATNIVTYVMAATLILPLRALYPLSARVHRGLGDEWRSLTHGLGSSPVLAAMVIISLLDTLGSAAHNVGFPVLSRYISSDSANTVMGYLLAVWAGGKFAGAHLANGLLKGRGTLAMERLFLVGVALMSTGFICTFQQTQLWLALIFIVWAGLGDGIAEVALISRAQSEPDALRLPLFSLLTLVQMTGFGVGMLIVGPFYVMLAPAQVIVLFHGLPLTALLVVGLWMYFKRRRFAAKTLLEE</sequence>
<dbReference type="InterPro" id="IPR011701">
    <property type="entry name" value="MFS"/>
</dbReference>
<feature type="transmembrane region" description="Helical" evidence="6">
    <location>
        <begin position="290"/>
        <end position="308"/>
    </location>
</feature>
<evidence type="ECO:0000313" key="8">
    <source>
        <dbReference type="Proteomes" id="UP000412311"/>
    </source>
</evidence>
<evidence type="ECO:0000313" key="7">
    <source>
        <dbReference type="EMBL" id="VVP88864.1"/>
    </source>
</evidence>
<keyword evidence="3 6" id="KW-0812">Transmembrane</keyword>
<dbReference type="Gene3D" id="1.20.1250.20">
    <property type="entry name" value="MFS general substrate transporter like domains"/>
    <property type="match status" value="1"/>
</dbReference>
<protein>
    <recommendedName>
        <fullName evidence="9">MFS transporter</fullName>
    </recommendedName>
</protein>
<evidence type="ECO:0000256" key="3">
    <source>
        <dbReference type="ARBA" id="ARBA00022692"/>
    </source>
</evidence>
<feature type="transmembrane region" description="Helical" evidence="6">
    <location>
        <begin position="78"/>
        <end position="99"/>
    </location>
</feature>
<keyword evidence="5 6" id="KW-0472">Membrane</keyword>
<name>A0A5E7SRY8_PSEFL</name>
<feature type="transmembrane region" description="Helical" evidence="6">
    <location>
        <begin position="105"/>
        <end position="124"/>
    </location>
</feature>
<feature type="transmembrane region" description="Helical" evidence="6">
    <location>
        <begin position="256"/>
        <end position="278"/>
    </location>
</feature>
<evidence type="ECO:0000256" key="2">
    <source>
        <dbReference type="ARBA" id="ARBA00022475"/>
    </source>
</evidence>
<dbReference type="CDD" id="cd06173">
    <property type="entry name" value="MFS_MefA_like"/>
    <property type="match status" value="1"/>
</dbReference>
<feature type="transmembrane region" description="Helical" evidence="6">
    <location>
        <begin position="144"/>
        <end position="166"/>
    </location>
</feature>
<evidence type="ECO:0000256" key="6">
    <source>
        <dbReference type="SAM" id="Phobius"/>
    </source>
</evidence>
<dbReference type="Proteomes" id="UP000412311">
    <property type="component" value="Unassembled WGS sequence"/>
</dbReference>
<comment type="subcellular location">
    <subcellularLocation>
        <location evidence="1">Cell membrane</location>
        <topology evidence="1">Multi-pass membrane protein</topology>
    </subcellularLocation>
</comment>
<dbReference type="Pfam" id="PF07690">
    <property type="entry name" value="MFS_1"/>
    <property type="match status" value="1"/>
</dbReference>
<feature type="transmembrane region" description="Helical" evidence="6">
    <location>
        <begin position="376"/>
        <end position="399"/>
    </location>
</feature>
<dbReference type="AlphaFoldDB" id="A0A5E7SRY8"/>
<reference evidence="7 8" key="1">
    <citation type="submission" date="2019-09" db="EMBL/GenBank/DDBJ databases">
        <authorList>
            <person name="Chandra G."/>
            <person name="Truman W A."/>
        </authorList>
    </citation>
    <scope>NUCLEOTIDE SEQUENCE [LARGE SCALE GENOMIC DNA]</scope>
    <source>
        <strain evidence="7">PS925</strain>
    </source>
</reference>
<feature type="transmembrane region" description="Helical" evidence="6">
    <location>
        <begin position="47"/>
        <end position="71"/>
    </location>
</feature>
<evidence type="ECO:0008006" key="9">
    <source>
        <dbReference type="Google" id="ProtNLM"/>
    </source>
</evidence>
<accession>A0A5E7SRY8</accession>
<keyword evidence="2" id="KW-1003">Cell membrane</keyword>
<keyword evidence="4 6" id="KW-1133">Transmembrane helix</keyword>
<dbReference type="SUPFAM" id="SSF103473">
    <property type="entry name" value="MFS general substrate transporter"/>
    <property type="match status" value="1"/>
</dbReference>
<organism evidence="7 8">
    <name type="scientific">Pseudomonas fluorescens</name>
    <dbReference type="NCBI Taxonomy" id="294"/>
    <lineage>
        <taxon>Bacteria</taxon>
        <taxon>Pseudomonadati</taxon>
        <taxon>Pseudomonadota</taxon>
        <taxon>Gammaproteobacteria</taxon>
        <taxon>Pseudomonadales</taxon>
        <taxon>Pseudomonadaceae</taxon>
        <taxon>Pseudomonas</taxon>
    </lineage>
</organism>
<gene>
    <name evidence="7" type="ORF">PS925_01187</name>
</gene>
<feature type="transmembrane region" description="Helical" evidence="6">
    <location>
        <begin position="314"/>
        <end position="333"/>
    </location>
</feature>
<feature type="transmembrane region" description="Helical" evidence="6">
    <location>
        <begin position="16"/>
        <end position="41"/>
    </location>
</feature>
<dbReference type="InterPro" id="IPR036259">
    <property type="entry name" value="MFS_trans_sf"/>
</dbReference>
<dbReference type="GO" id="GO:0005886">
    <property type="term" value="C:plasma membrane"/>
    <property type="evidence" value="ECO:0007669"/>
    <property type="project" value="UniProtKB-SubCell"/>
</dbReference>
<dbReference type="RefSeq" id="WP_150793001.1">
    <property type="nucleotide sequence ID" value="NZ_CABVJG010000003.1"/>
</dbReference>
<feature type="transmembrane region" description="Helical" evidence="6">
    <location>
        <begin position="172"/>
        <end position="193"/>
    </location>
</feature>
<dbReference type="EMBL" id="CABVJG010000003">
    <property type="protein sequence ID" value="VVP88864.1"/>
    <property type="molecule type" value="Genomic_DNA"/>
</dbReference>
<dbReference type="PANTHER" id="PTHR23513">
    <property type="entry name" value="INTEGRAL MEMBRANE EFFLUX PROTEIN-RELATED"/>
    <property type="match status" value="1"/>
</dbReference>
<evidence type="ECO:0000256" key="1">
    <source>
        <dbReference type="ARBA" id="ARBA00004651"/>
    </source>
</evidence>
<dbReference type="PANTHER" id="PTHR23513:SF11">
    <property type="entry name" value="STAPHYLOFERRIN A TRANSPORTER"/>
    <property type="match status" value="1"/>
</dbReference>